<sequence>MPTGYSLPADAVWFGKSFPSSVPLFSTLLRSKIDANVHLSQVTGSSSGIGRAFATHISKSPSPYRLVATARNASSLDYLPNTPNILKLTLDITSASTIQDAITRTISHFGRIDIVINNAGYSLVGDTESTTDEQSRAQFETNFWGAANLTREAVRVMREDNPKNGQMGGVVIYTSAASARATFPGGAYYFASRFAMDGFLSSFSQELDPAWNIHLTSALPGGVKTDYFQKSVIFTDRHPAYSDPNLPTSQMQAMFTTPGIADMFPEPEKLVEVIVGMVKDGIGELGIPLRLPLAADAWGMVKGAEERVLKELEAVKEVSMRVKPDERGMGLLKDLA</sequence>
<gene>
    <name evidence="3" type="ORF">PMZ80_001922</name>
</gene>
<dbReference type="EMBL" id="JAVHJV010000002">
    <property type="protein sequence ID" value="KAK5944722.1"/>
    <property type="molecule type" value="Genomic_DNA"/>
</dbReference>
<proteinExistence type="inferred from homology"/>
<dbReference type="RefSeq" id="XP_064732812.1">
    <property type="nucleotide sequence ID" value="XM_064870359.1"/>
</dbReference>
<evidence type="ECO:0000313" key="4">
    <source>
        <dbReference type="Proteomes" id="UP001334248"/>
    </source>
</evidence>
<comment type="similarity">
    <text evidence="1">Belongs to the short-chain dehydrogenases/reductases (SDR) family.</text>
</comment>
<evidence type="ECO:0000256" key="2">
    <source>
        <dbReference type="ARBA" id="ARBA00023002"/>
    </source>
</evidence>
<organism evidence="3 4">
    <name type="scientific">Knufia obscura</name>
    <dbReference type="NCBI Taxonomy" id="1635080"/>
    <lineage>
        <taxon>Eukaryota</taxon>
        <taxon>Fungi</taxon>
        <taxon>Dikarya</taxon>
        <taxon>Ascomycota</taxon>
        <taxon>Pezizomycotina</taxon>
        <taxon>Eurotiomycetes</taxon>
        <taxon>Chaetothyriomycetidae</taxon>
        <taxon>Chaetothyriales</taxon>
        <taxon>Trichomeriaceae</taxon>
        <taxon>Knufia</taxon>
    </lineage>
</organism>
<dbReference type="PANTHER" id="PTHR43976:SF16">
    <property type="entry name" value="SHORT-CHAIN DEHYDROGENASE_REDUCTASE FAMILY PROTEIN"/>
    <property type="match status" value="1"/>
</dbReference>
<dbReference type="GeneID" id="89995371"/>
<dbReference type="InterPro" id="IPR051911">
    <property type="entry name" value="SDR_oxidoreductase"/>
</dbReference>
<accession>A0ABR0RWC5</accession>
<dbReference type="SUPFAM" id="SSF51735">
    <property type="entry name" value="NAD(P)-binding Rossmann-fold domains"/>
    <property type="match status" value="1"/>
</dbReference>
<dbReference type="PRINTS" id="PR00081">
    <property type="entry name" value="GDHRDH"/>
</dbReference>
<dbReference type="Proteomes" id="UP001334248">
    <property type="component" value="Unassembled WGS sequence"/>
</dbReference>
<evidence type="ECO:0000256" key="1">
    <source>
        <dbReference type="ARBA" id="ARBA00006484"/>
    </source>
</evidence>
<keyword evidence="4" id="KW-1185">Reference proteome</keyword>
<dbReference type="InterPro" id="IPR002347">
    <property type="entry name" value="SDR_fam"/>
</dbReference>
<keyword evidence="2" id="KW-0560">Oxidoreductase</keyword>
<dbReference type="Gene3D" id="3.40.50.720">
    <property type="entry name" value="NAD(P)-binding Rossmann-like Domain"/>
    <property type="match status" value="1"/>
</dbReference>
<evidence type="ECO:0000313" key="3">
    <source>
        <dbReference type="EMBL" id="KAK5944722.1"/>
    </source>
</evidence>
<comment type="caution">
    <text evidence="3">The sequence shown here is derived from an EMBL/GenBank/DDBJ whole genome shotgun (WGS) entry which is preliminary data.</text>
</comment>
<dbReference type="Pfam" id="PF00106">
    <property type="entry name" value="adh_short"/>
    <property type="match status" value="1"/>
</dbReference>
<dbReference type="InterPro" id="IPR036291">
    <property type="entry name" value="NAD(P)-bd_dom_sf"/>
</dbReference>
<protein>
    <submittedName>
        <fullName evidence="3">Uncharacterized protein</fullName>
    </submittedName>
</protein>
<dbReference type="PANTHER" id="PTHR43976">
    <property type="entry name" value="SHORT CHAIN DEHYDROGENASE"/>
    <property type="match status" value="1"/>
</dbReference>
<name>A0ABR0RWC5_9EURO</name>
<reference evidence="3 4" key="1">
    <citation type="journal article" date="2023" name="Res Sq">
        <title>Genomic and morphological characterization of Knufia obscura isolated from the Mars 2020 spacecraft assembly facility.</title>
        <authorList>
            <person name="Chander A.M."/>
            <person name="Teixeira M.M."/>
            <person name="Singh N.K."/>
            <person name="Williams M.P."/>
            <person name="Parker C.W."/>
            <person name="Leo P."/>
            <person name="Stajich J.E."/>
            <person name="Torok T."/>
            <person name="Tighe S."/>
            <person name="Mason C.E."/>
            <person name="Venkateswaran K."/>
        </authorList>
    </citation>
    <scope>NUCLEOTIDE SEQUENCE [LARGE SCALE GENOMIC DNA]</scope>
    <source>
        <strain evidence="3 4">CCFEE 5817</strain>
    </source>
</reference>